<dbReference type="AlphaFoldDB" id="G4NHS8"/>
<reference evidence="2 3" key="1">
    <citation type="journal article" date="2005" name="Nature">
        <title>The genome sequence of the rice blast fungus Magnaporthe grisea.</title>
        <authorList>
            <person name="Dean R.A."/>
            <person name="Talbot N.J."/>
            <person name="Ebbole D.J."/>
            <person name="Farman M.L."/>
            <person name="Mitchell T.K."/>
            <person name="Orbach M.J."/>
            <person name="Thon M."/>
            <person name="Kulkarni R."/>
            <person name="Xu J.R."/>
            <person name="Pan H."/>
            <person name="Read N.D."/>
            <person name="Lee Y.H."/>
            <person name="Carbone I."/>
            <person name="Brown D."/>
            <person name="Oh Y.Y."/>
            <person name="Donofrio N."/>
            <person name="Jeong J.S."/>
            <person name="Soanes D.M."/>
            <person name="Djonovic S."/>
            <person name="Kolomiets E."/>
            <person name="Rehmeyer C."/>
            <person name="Li W."/>
            <person name="Harding M."/>
            <person name="Kim S."/>
            <person name="Lebrun M.H."/>
            <person name="Bohnert H."/>
            <person name="Coughlan S."/>
            <person name="Butler J."/>
            <person name="Calvo S."/>
            <person name="Ma L.J."/>
            <person name="Nicol R."/>
            <person name="Purcell S."/>
            <person name="Nusbaum C."/>
            <person name="Galagan J.E."/>
            <person name="Birren B.W."/>
        </authorList>
    </citation>
    <scope>NUCLEOTIDE SEQUENCE [LARGE SCALE GENOMIC DNA]</scope>
    <source>
        <strain evidence="3">70-15 / ATCC MYA-4617 / FGSC 8958</strain>
    </source>
</reference>
<dbReference type="RefSeq" id="XP_003720155.1">
    <property type="nucleotide sequence ID" value="XM_003720107.1"/>
</dbReference>
<feature type="region of interest" description="Disordered" evidence="1">
    <location>
        <begin position="80"/>
        <end position="102"/>
    </location>
</feature>
<organism evidence="2 3">
    <name type="scientific">Pyricularia oryzae (strain 70-15 / ATCC MYA-4617 / FGSC 8958)</name>
    <name type="common">Rice blast fungus</name>
    <name type="synonym">Magnaporthe oryzae</name>
    <dbReference type="NCBI Taxonomy" id="242507"/>
    <lineage>
        <taxon>Eukaryota</taxon>
        <taxon>Fungi</taxon>
        <taxon>Dikarya</taxon>
        <taxon>Ascomycota</taxon>
        <taxon>Pezizomycotina</taxon>
        <taxon>Sordariomycetes</taxon>
        <taxon>Sordariomycetidae</taxon>
        <taxon>Magnaporthales</taxon>
        <taxon>Pyriculariaceae</taxon>
        <taxon>Pyricularia</taxon>
    </lineage>
</organism>
<dbReference type="EMBL" id="CM001236">
    <property type="protein sequence ID" value="EHA47788.1"/>
    <property type="molecule type" value="Genomic_DNA"/>
</dbReference>
<evidence type="ECO:0000313" key="2">
    <source>
        <dbReference type="EMBL" id="EHA47788.1"/>
    </source>
</evidence>
<gene>
    <name evidence="2" type="ORF">MGG_17774</name>
</gene>
<accession>G4NHS8</accession>
<dbReference type="HOGENOM" id="CLU_2015734_0_0_1"/>
<dbReference type="Proteomes" id="UP000009058">
    <property type="component" value="Chromosome 6"/>
</dbReference>
<dbReference type="eggNOG" id="ENOG502THYU">
    <property type="taxonomic scope" value="Eukaryota"/>
</dbReference>
<keyword evidence="3" id="KW-1185">Reference proteome</keyword>
<reference key="2">
    <citation type="submission" date="2011-05" db="EMBL/GenBank/DDBJ databases">
        <title>The Genome Sequence of Magnaporthe oryzae 70-15.</title>
        <authorList>
            <consortium name="The Broad Institute Genome Sequencing Platform"/>
            <person name="Ma L.-J."/>
            <person name="Dead R."/>
            <person name="Young S.K."/>
            <person name="Zeng Q."/>
            <person name="Gargeya S."/>
            <person name="Fitzgerald M."/>
            <person name="Haas B."/>
            <person name="Abouelleil A."/>
            <person name="Alvarado L."/>
            <person name="Arachchi H.M."/>
            <person name="Berlin A."/>
            <person name="Brown A."/>
            <person name="Chapman S.B."/>
            <person name="Chen Z."/>
            <person name="Dunbar C."/>
            <person name="Freedman E."/>
            <person name="Gearin G."/>
            <person name="Gellesch M."/>
            <person name="Goldberg J."/>
            <person name="Griggs A."/>
            <person name="Gujja S."/>
            <person name="Heiman D."/>
            <person name="Howarth C."/>
            <person name="Larson L."/>
            <person name="Lui A."/>
            <person name="MacDonald P.J.P."/>
            <person name="Mehta T."/>
            <person name="Montmayeur A."/>
            <person name="Murphy C."/>
            <person name="Neiman D."/>
            <person name="Pearson M."/>
            <person name="Priest M."/>
            <person name="Roberts A."/>
            <person name="Saif S."/>
            <person name="Shea T."/>
            <person name="Shenoy N."/>
            <person name="Sisk P."/>
            <person name="Stolte C."/>
            <person name="Sykes S."/>
            <person name="Yandava C."/>
            <person name="Wortman J."/>
            <person name="Nusbaum C."/>
            <person name="Birren B."/>
        </authorList>
    </citation>
    <scope>NUCLEOTIDE SEQUENCE</scope>
    <source>
        <strain>70-15</strain>
    </source>
</reference>
<name>G4NHS8_PYRO7</name>
<evidence type="ECO:0000313" key="3">
    <source>
        <dbReference type="Proteomes" id="UP000009058"/>
    </source>
</evidence>
<proteinExistence type="predicted"/>
<dbReference type="KEGG" id="mgr:MGG_17774"/>
<evidence type="ECO:0000256" key="1">
    <source>
        <dbReference type="SAM" id="MobiDB-lite"/>
    </source>
</evidence>
<dbReference type="VEuPathDB" id="FungiDB:MGG_17774"/>
<dbReference type="InParanoid" id="G4NHS8"/>
<dbReference type="OrthoDB" id="3200163at2759"/>
<protein>
    <submittedName>
        <fullName evidence="2">Uncharacterized protein</fullName>
    </submittedName>
</protein>
<dbReference type="GeneID" id="12987201"/>
<sequence>MAEVFGIAAGAIGILPLGAQFVKGVQRLCTRYARPLHVLGDVENVEKRPQGSSNHPLILPRCQADYTKVLTGLEALQQRFPVEQSSEPGKPTKMRLVSEGPRGQLSEVSAILGSGFLGDDGYN</sequence>